<proteinExistence type="predicted"/>
<evidence type="ECO:0000256" key="1">
    <source>
        <dbReference type="SAM" id="MobiDB-lite"/>
    </source>
</evidence>
<feature type="region of interest" description="Disordered" evidence="1">
    <location>
        <begin position="1"/>
        <end position="27"/>
    </location>
</feature>
<reference evidence="2" key="2">
    <citation type="submission" date="2018-03" db="EMBL/GenBank/DDBJ databases">
        <title>The Triticum urartu genome reveals the dynamic nature of wheat genome evolution.</title>
        <authorList>
            <person name="Ling H."/>
            <person name="Ma B."/>
            <person name="Shi X."/>
            <person name="Liu H."/>
            <person name="Dong L."/>
            <person name="Sun H."/>
            <person name="Cao Y."/>
            <person name="Gao Q."/>
            <person name="Zheng S."/>
            <person name="Li Y."/>
            <person name="Yu Y."/>
            <person name="Du H."/>
            <person name="Qi M."/>
            <person name="Li Y."/>
            <person name="Yu H."/>
            <person name="Cui Y."/>
            <person name="Wang N."/>
            <person name="Chen C."/>
            <person name="Wu H."/>
            <person name="Zhao Y."/>
            <person name="Zhang J."/>
            <person name="Li Y."/>
            <person name="Zhou W."/>
            <person name="Zhang B."/>
            <person name="Hu W."/>
            <person name="Eijk M."/>
            <person name="Tang J."/>
            <person name="Witsenboer H."/>
            <person name="Zhao S."/>
            <person name="Li Z."/>
            <person name="Zhang A."/>
            <person name="Wang D."/>
            <person name="Liang C."/>
        </authorList>
    </citation>
    <scope>NUCLEOTIDE SEQUENCE [LARGE SCALE GENOMIC DNA]</scope>
    <source>
        <strain evidence="2">cv. G1812</strain>
    </source>
</reference>
<organism evidence="2 3">
    <name type="scientific">Triticum urartu</name>
    <name type="common">Red wild einkorn</name>
    <name type="synonym">Crithodium urartu</name>
    <dbReference type="NCBI Taxonomy" id="4572"/>
    <lineage>
        <taxon>Eukaryota</taxon>
        <taxon>Viridiplantae</taxon>
        <taxon>Streptophyta</taxon>
        <taxon>Embryophyta</taxon>
        <taxon>Tracheophyta</taxon>
        <taxon>Spermatophyta</taxon>
        <taxon>Magnoliopsida</taxon>
        <taxon>Liliopsida</taxon>
        <taxon>Poales</taxon>
        <taxon>Poaceae</taxon>
        <taxon>BOP clade</taxon>
        <taxon>Pooideae</taxon>
        <taxon>Triticodae</taxon>
        <taxon>Triticeae</taxon>
        <taxon>Triticinae</taxon>
        <taxon>Triticum</taxon>
    </lineage>
</organism>
<dbReference type="AlphaFoldDB" id="A0A8R7TKS7"/>
<reference evidence="3" key="1">
    <citation type="journal article" date="2013" name="Nature">
        <title>Draft genome of the wheat A-genome progenitor Triticum urartu.</title>
        <authorList>
            <person name="Ling H.Q."/>
            <person name="Zhao S."/>
            <person name="Liu D."/>
            <person name="Wang J."/>
            <person name="Sun H."/>
            <person name="Zhang C."/>
            <person name="Fan H."/>
            <person name="Li D."/>
            <person name="Dong L."/>
            <person name="Tao Y."/>
            <person name="Gao C."/>
            <person name="Wu H."/>
            <person name="Li Y."/>
            <person name="Cui Y."/>
            <person name="Guo X."/>
            <person name="Zheng S."/>
            <person name="Wang B."/>
            <person name="Yu K."/>
            <person name="Liang Q."/>
            <person name="Yang W."/>
            <person name="Lou X."/>
            <person name="Chen J."/>
            <person name="Feng M."/>
            <person name="Jian J."/>
            <person name="Zhang X."/>
            <person name="Luo G."/>
            <person name="Jiang Y."/>
            <person name="Liu J."/>
            <person name="Wang Z."/>
            <person name="Sha Y."/>
            <person name="Zhang B."/>
            <person name="Wu H."/>
            <person name="Tang D."/>
            <person name="Shen Q."/>
            <person name="Xue P."/>
            <person name="Zou S."/>
            <person name="Wang X."/>
            <person name="Liu X."/>
            <person name="Wang F."/>
            <person name="Yang Y."/>
            <person name="An X."/>
            <person name="Dong Z."/>
            <person name="Zhang K."/>
            <person name="Zhang X."/>
            <person name="Luo M.C."/>
            <person name="Dvorak J."/>
            <person name="Tong Y."/>
            <person name="Wang J."/>
            <person name="Yang H."/>
            <person name="Li Z."/>
            <person name="Wang D."/>
            <person name="Zhang A."/>
            <person name="Wang J."/>
        </authorList>
    </citation>
    <scope>NUCLEOTIDE SEQUENCE</scope>
    <source>
        <strain evidence="3">cv. G1812</strain>
    </source>
</reference>
<feature type="region of interest" description="Disordered" evidence="1">
    <location>
        <begin position="69"/>
        <end position="105"/>
    </location>
</feature>
<feature type="compositionally biased region" description="Low complexity" evidence="1">
    <location>
        <begin position="77"/>
        <end position="105"/>
    </location>
</feature>
<protein>
    <submittedName>
        <fullName evidence="2">Uncharacterized protein</fullName>
    </submittedName>
</protein>
<keyword evidence="3" id="KW-1185">Reference proteome</keyword>
<accession>A0A8R7TKS7</accession>
<sequence length="105" mass="11688">MMARPDDLPRPAVAETPECAKPKSQSLASMLPSRRTLDALMSPWTTAWLRPSWRYSSAVATWNAIATRRNHGRGTASSSPPWSRWWRSPLGAYSKTSTPSSRSSQ</sequence>
<reference evidence="2" key="3">
    <citation type="submission" date="2022-06" db="UniProtKB">
        <authorList>
            <consortium name="EnsemblPlants"/>
        </authorList>
    </citation>
    <scope>IDENTIFICATION</scope>
</reference>
<evidence type="ECO:0000313" key="2">
    <source>
        <dbReference type="EnsemblPlants" id="TuG1812G0200004403.01.T01.cds301036"/>
    </source>
</evidence>
<dbReference type="Gramene" id="TuG1812G0200004403.01.T01">
    <property type="protein sequence ID" value="TuG1812G0200004403.01.T01.cds301036"/>
    <property type="gene ID" value="TuG1812G0200004403.01"/>
</dbReference>
<name>A0A8R7TKS7_TRIUA</name>
<evidence type="ECO:0000313" key="3">
    <source>
        <dbReference type="Proteomes" id="UP000015106"/>
    </source>
</evidence>
<dbReference type="Proteomes" id="UP000015106">
    <property type="component" value="Chromosome 2"/>
</dbReference>
<dbReference type="EnsemblPlants" id="TuG1812G0200004403.01.T01">
    <property type="protein sequence ID" value="TuG1812G0200004403.01.T01.cds301036"/>
    <property type="gene ID" value="TuG1812G0200004403.01"/>
</dbReference>